<evidence type="ECO:0000256" key="1">
    <source>
        <dbReference type="SAM" id="MobiDB-lite"/>
    </source>
</evidence>
<comment type="caution">
    <text evidence="4">The sequence shown here is derived from an EMBL/GenBank/DDBJ whole genome shotgun (WGS) entry which is preliminary data.</text>
</comment>
<evidence type="ECO:0000256" key="2">
    <source>
        <dbReference type="SAM" id="Phobius"/>
    </source>
</evidence>
<keyword evidence="5" id="KW-1185">Reference proteome</keyword>
<dbReference type="Proteomes" id="UP001642540">
    <property type="component" value="Unassembled WGS sequence"/>
</dbReference>
<organism evidence="4 5">
    <name type="scientific">Orchesella dallaii</name>
    <dbReference type="NCBI Taxonomy" id="48710"/>
    <lineage>
        <taxon>Eukaryota</taxon>
        <taxon>Metazoa</taxon>
        <taxon>Ecdysozoa</taxon>
        <taxon>Arthropoda</taxon>
        <taxon>Hexapoda</taxon>
        <taxon>Collembola</taxon>
        <taxon>Entomobryomorpha</taxon>
        <taxon>Entomobryoidea</taxon>
        <taxon>Orchesellidae</taxon>
        <taxon>Orchesellinae</taxon>
        <taxon>Orchesella</taxon>
    </lineage>
</organism>
<gene>
    <name evidence="4" type="ORF">ODALV1_LOCUS7758</name>
</gene>
<dbReference type="Gene3D" id="3.40.30.10">
    <property type="entry name" value="Glutaredoxin"/>
    <property type="match status" value="12"/>
</dbReference>
<evidence type="ECO:0000259" key="3">
    <source>
        <dbReference type="PROSITE" id="PS51352"/>
    </source>
</evidence>
<dbReference type="EMBL" id="CAXLJM020000024">
    <property type="protein sequence ID" value="CAL8090815.1"/>
    <property type="molecule type" value="Genomic_DNA"/>
</dbReference>
<dbReference type="SUPFAM" id="SSF52833">
    <property type="entry name" value="Thioredoxin-like"/>
    <property type="match status" value="14"/>
</dbReference>
<name>A0ABP1Q8R5_9HEXA</name>
<feature type="region of interest" description="Disordered" evidence="1">
    <location>
        <begin position="1759"/>
        <end position="1779"/>
    </location>
</feature>
<keyword evidence="2" id="KW-1133">Transmembrane helix</keyword>
<keyword evidence="2" id="KW-0812">Transmembrane</keyword>
<feature type="transmembrane region" description="Helical" evidence="2">
    <location>
        <begin position="1728"/>
        <end position="1753"/>
    </location>
</feature>
<dbReference type="InterPro" id="IPR013766">
    <property type="entry name" value="Thioredoxin_domain"/>
</dbReference>
<dbReference type="Pfam" id="PF00085">
    <property type="entry name" value="Thioredoxin"/>
    <property type="match status" value="1"/>
</dbReference>
<evidence type="ECO:0000313" key="5">
    <source>
        <dbReference type="Proteomes" id="UP001642540"/>
    </source>
</evidence>
<protein>
    <recommendedName>
        <fullName evidence="3">Thioredoxin domain-containing protein</fullName>
    </recommendedName>
</protein>
<keyword evidence="2" id="KW-0472">Membrane</keyword>
<accession>A0ABP1Q8R5</accession>
<proteinExistence type="predicted"/>
<dbReference type="PANTHER" id="PTHR19991:SF3">
    <property type="entry name" value="LETHAL (2) 01289, ISOFORM F"/>
    <property type="match status" value="1"/>
</dbReference>
<dbReference type="PROSITE" id="PS51352">
    <property type="entry name" value="THIOREDOXIN_2"/>
    <property type="match status" value="1"/>
</dbReference>
<reference evidence="4 5" key="1">
    <citation type="submission" date="2024-08" db="EMBL/GenBank/DDBJ databases">
        <authorList>
            <person name="Cucini C."/>
            <person name="Frati F."/>
        </authorList>
    </citation>
    <scope>NUCLEOTIDE SEQUENCE [LARGE SCALE GENOMIC DNA]</scope>
</reference>
<dbReference type="CDD" id="cd02961">
    <property type="entry name" value="PDI_a_family"/>
    <property type="match status" value="4"/>
</dbReference>
<sequence length="1779" mass="203724">MSGRTYPSYGGFNPTARVISFLTSSRFALAFTLLLVLSPILIDNVQAAKEKDVIEDVNGKEMQKLIEEKDYVAVVWYTKNCPKCDQVLAELEKIDDETDNFGVHFVKIQDKRAAKLHGITNFPHLVYYRNKEPATFEGDLENEEQVLEFLTSLDAMDSPDRIEEVNAKILDKIVKEEDYVAVLFYAPDCRKCEKALRELENIDDEADELGIAFVKINDDELADEYNLDILPALVYYRNQIPIVFDGDLTKEEEVLEWIIGNKSTGDEDDDNEIESVSAKALWTLVESVDHLAVLFVDQSALSEQVLRELEQIDDECAHQDIQFVKTDDKKAAKDWGIDDTPSVVYFENNIPNVFDGDLRDEQEVLRWLLHQKESDEIEDVTSEMLDRLIRETKHLAVLFYDEDGDESEQVLAELENIDDECDAKGIAFVKIDDIKEAAEYGIEDTPTLVYFENSIPSIFEGDLKKEDQVLKWLTEQMESDEIEEVTDEMLNMLINQNQQLGVVFSDHDDVAVLFYDREQRKSQKIIEELENIDDECDKHGIIFVKISDQTKVNELGIGTPSLIYFENRIPHLYEGDLTDEEATLNWLLHQLKSDEIEEVTDEMLDILIEKHPFVAALFYDKDDKESLQALQELENIDDECDAHGIVFVKIDDDQEAKEYGFDELPVLVYFEDKVPSLYEGDLDNEEEVLKWLVHQKTHDTIEEVTDEMLQKLVGTHQYVAVYFSGPCVEEEGEDDPSNCDEILDELESIDDDVDEAGIIMVTTEETTFAAKTLGIKVFPALVLFRNEDPLIFDGELTDEDEVLAWLTDDDSLELPDRIEEVNLKMLQRLLDTTENVVVYFYRETDKKSVRILQELENIDDEADAANIAFVKISDDSMLREYDLDPLPTLVYFREKFPMIFPGDLSREETVLDWVMKLKEAPRDTIEEVDHRTLRMLLDELDHVAVLFHEDNCPECEDILKELEKIDDEADDVGIHFVRTEDTSVAEEELRIKEFPTLVYYQGGAPSVYKGDLVEEGEVLHWLVYQRRFEALPELTRADLDDLIGDSDYLAVVFFSNYTDDDSAKTLRRASLIAEDAAAFGIPIAKMPDVLMAKKYGIRDPPGLILFRRGRHIKYEDDLEDEEEMLDWLTSPENMILKDQIEVVNRKMLDRMRENTQHLAVLFFSETDCKQCERVVSALEEIDDDADQNGIAFVRIDDWELAKGWGVHALPALVYFSIGAEEPVIFAGDLRSPQKIMEWLLNRKDPGGAAIEEVTSAEVSKLVRGETSSEEDDDDDVGVSVVIYFYNKTQCTACDPDKQPKKEKKRRGVEESNESPEQESARLASCAKCHEIFEKLESVNNEVGRHGVTFYSTPETNFASSQGVHDFPALIYFNNGVPSVFEGDLTSEEDVLHWVIDHRTESRIELVTRGMLEQMILDTHYLAVFFYKQPCRACDTILMELEKIDDECDTYGIHMVKIADPQLAKRYGIHTFPALVYFRNGNPLLYEGELKNEDAVLEWLTDDDNRELADEIEAVNLKMLNKLVSTSPFLAVFFYDEEECGEECENILIGLEEIDDEADGYGIDMVKVVEGDDAAEFNIMTTPAMVYFRRGTALIYEGDLMDTAAILGWLTSNEAFELKDEIEEVNRRMLEKLLDDNDFVTVFFFDSEDCSKCGEILEDLERVDAEADNLDIIFVRIDDVKYAKKWGVTKIPALVYFRRKFPSIYRGDMTDETNVLDWLQKNRYKQPELSLFVFAIATMALCFVLYTIFILVFLKHPTGGGEADGGDKSGTGNDKSSSAE</sequence>
<dbReference type="PANTHER" id="PTHR19991">
    <property type="entry name" value="L 2 01289"/>
    <property type="match status" value="1"/>
</dbReference>
<dbReference type="InterPro" id="IPR036249">
    <property type="entry name" value="Thioredoxin-like_sf"/>
</dbReference>
<evidence type="ECO:0000313" key="4">
    <source>
        <dbReference type="EMBL" id="CAL8090815.1"/>
    </source>
</evidence>
<feature type="domain" description="Thioredoxin" evidence="3">
    <location>
        <begin position="42"/>
        <end position="155"/>
    </location>
</feature>
<feature type="region of interest" description="Disordered" evidence="1">
    <location>
        <begin position="1295"/>
        <end position="1320"/>
    </location>
</feature>
<dbReference type="CDD" id="cd02947">
    <property type="entry name" value="TRX_family"/>
    <property type="match status" value="3"/>
</dbReference>